<reference evidence="3" key="1">
    <citation type="journal article" date="2023" name="Mol. Phylogenet. Evol.">
        <title>Genome-scale phylogeny and comparative genomics of the fungal order Sordariales.</title>
        <authorList>
            <person name="Hensen N."/>
            <person name="Bonometti L."/>
            <person name="Westerberg I."/>
            <person name="Brannstrom I.O."/>
            <person name="Guillou S."/>
            <person name="Cros-Aarteil S."/>
            <person name="Calhoun S."/>
            <person name="Haridas S."/>
            <person name="Kuo A."/>
            <person name="Mondo S."/>
            <person name="Pangilinan J."/>
            <person name="Riley R."/>
            <person name="LaButti K."/>
            <person name="Andreopoulos B."/>
            <person name="Lipzen A."/>
            <person name="Chen C."/>
            <person name="Yan M."/>
            <person name="Daum C."/>
            <person name="Ng V."/>
            <person name="Clum A."/>
            <person name="Steindorff A."/>
            <person name="Ohm R.A."/>
            <person name="Martin F."/>
            <person name="Silar P."/>
            <person name="Natvig D.O."/>
            <person name="Lalanne C."/>
            <person name="Gautier V."/>
            <person name="Ament-Velasquez S.L."/>
            <person name="Kruys A."/>
            <person name="Hutchinson M.I."/>
            <person name="Powell A.J."/>
            <person name="Barry K."/>
            <person name="Miller A.N."/>
            <person name="Grigoriev I.V."/>
            <person name="Debuchy R."/>
            <person name="Gladieux P."/>
            <person name="Hiltunen Thoren M."/>
            <person name="Johannesson H."/>
        </authorList>
    </citation>
    <scope>NUCLEOTIDE SEQUENCE</scope>
    <source>
        <strain evidence="3">PSN293</strain>
    </source>
</reference>
<keyword evidence="2" id="KW-0472">Membrane</keyword>
<feature type="region of interest" description="Disordered" evidence="1">
    <location>
        <begin position="56"/>
        <end position="80"/>
    </location>
</feature>
<feature type="transmembrane region" description="Helical" evidence="2">
    <location>
        <begin position="139"/>
        <end position="158"/>
    </location>
</feature>
<dbReference type="InterPro" id="IPR021514">
    <property type="entry name" value="DUF3176"/>
</dbReference>
<feature type="transmembrane region" description="Helical" evidence="2">
    <location>
        <begin position="689"/>
        <end position="710"/>
    </location>
</feature>
<keyword evidence="4" id="KW-1185">Reference proteome</keyword>
<dbReference type="Pfam" id="PF11374">
    <property type="entry name" value="DUF3176"/>
    <property type="match status" value="1"/>
</dbReference>
<accession>A0AAN6XYY8</accession>
<feature type="transmembrane region" description="Helical" evidence="2">
    <location>
        <begin position="96"/>
        <end position="119"/>
    </location>
</feature>
<dbReference type="PANTHER" id="PTHR35394:SF5">
    <property type="entry name" value="DUF3176 DOMAIN-CONTAINING PROTEIN"/>
    <property type="match status" value="1"/>
</dbReference>
<dbReference type="PANTHER" id="PTHR35394">
    <property type="entry name" value="DUF3176 DOMAIN-CONTAINING PROTEIN"/>
    <property type="match status" value="1"/>
</dbReference>
<dbReference type="Proteomes" id="UP001301769">
    <property type="component" value="Unassembled WGS sequence"/>
</dbReference>
<keyword evidence="2" id="KW-1133">Transmembrane helix</keyword>
<feature type="compositionally biased region" description="Polar residues" evidence="1">
    <location>
        <begin position="56"/>
        <end position="68"/>
    </location>
</feature>
<keyword evidence="2" id="KW-0812">Transmembrane</keyword>
<sequence length="812" mass="90580">MASNGSAGYYLPLETISAGRHGSAAPAEGQYLGISQQDTHYHGAASILSTPPRAPNFSSSTQQLIGQENDQHHTPRAPTIPTNLPLGRRLTEFWKIWWLELVSCFFALASLFAIVGTTFPHQGLPLPRWPFDLSINTLVSVYMVVMKSAILLVVADGLGQMKWSWFRRARPLSHLEIFDEASRGPWGSLQLLWSIRLRRLGPTIAAVVTVLSSIMDPFGQQIVRFYSCNILDTNAVPALWTARSPVIFKTFSASPKNNVPPLHPVMTSAIQLGIFRSDATDIRVDAVCPTGDCDFPDVYHSIGFQSQCADISDEVEIHINGTYFAHARDQANETTKWKERILQDDDDGDVTTWLRLVNFTIPESGLYNGIVFPEFSVGCPLVKKLAEPISIYSLMVYEAPNSSECPSSEKGALSGWKCQGFGATRCQIRPAIYSYRGAVKNGQFSENVTTTTPIPFDQKSWRNRYGDYNPGITWSVIDTGCLNPSEKESLKGDNYTLPDNSTTNWMAYDLTSPAGMAYLNGSTYYNYTGSFSPLFRQGDYNASRDPTAGWFDDEGNLRPDKDNSTLWRRPNVTDIRPQCIYQIQDIDYRGLAAELSEIITGRLMFTRDLGAGLVFNEGDRLPIPQAFYQGTGNISVASMQAITDNMLKTMSTSLRNTKTTPDGSFLPLANYPVLGGKAYKNDTCVRIEWIWLVFPAVLNLMTVVLMFMLLRTHALSKRHQGDPLTQHDYKTAVVPLLLHGFDWQKGTHHHEGAAGVGETVAETEKRMRGTKRRWYARKGADVLVRFEGRGKDWRLVEVEGDALNISPEIRKG</sequence>
<comment type="caution">
    <text evidence="3">The sequence shown here is derived from an EMBL/GenBank/DDBJ whole genome shotgun (WGS) entry which is preliminary data.</text>
</comment>
<name>A0AAN6XYY8_9PEZI</name>
<reference evidence="3" key="2">
    <citation type="submission" date="2023-05" db="EMBL/GenBank/DDBJ databases">
        <authorList>
            <consortium name="Lawrence Berkeley National Laboratory"/>
            <person name="Steindorff A."/>
            <person name="Hensen N."/>
            <person name="Bonometti L."/>
            <person name="Westerberg I."/>
            <person name="Brannstrom I.O."/>
            <person name="Guillou S."/>
            <person name="Cros-Aarteil S."/>
            <person name="Calhoun S."/>
            <person name="Haridas S."/>
            <person name="Kuo A."/>
            <person name="Mondo S."/>
            <person name="Pangilinan J."/>
            <person name="Riley R."/>
            <person name="Labutti K."/>
            <person name="Andreopoulos B."/>
            <person name="Lipzen A."/>
            <person name="Chen C."/>
            <person name="Yanf M."/>
            <person name="Daum C."/>
            <person name="Ng V."/>
            <person name="Clum A."/>
            <person name="Ohm R."/>
            <person name="Martin F."/>
            <person name="Silar P."/>
            <person name="Natvig D."/>
            <person name="Lalanne C."/>
            <person name="Gautier V."/>
            <person name="Ament-Velasquez S.L."/>
            <person name="Kruys A."/>
            <person name="Hutchinson M.I."/>
            <person name="Powell A.J."/>
            <person name="Barry K."/>
            <person name="Miller A.N."/>
            <person name="Grigoriev I.V."/>
            <person name="Debuchy R."/>
            <person name="Gladieux P."/>
            <person name="Thoren M.H."/>
            <person name="Johannesson H."/>
        </authorList>
    </citation>
    <scope>NUCLEOTIDE SEQUENCE</scope>
    <source>
        <strain evidence="3">PSN293</strain>
    </source>
</reference>
<dbReference type="AlphaFoldDB" id="A0AAN6XYY8"/>
<evidence type="ECO:0000313" key="3">
    <source>
        <dbReference type="EMBL" id="KAK4206232.1"/>
    </source>
</evidence>
<evidence type="ECO:0000256" key="2">
    <source>
        <dbReference type="SAM" id="Phobius"/>
    </source>
</evidence>
<organism evidence="3 4">
    <name type="scientific">Rhypophila decipiens</name>
    <dbReference type="NCBI Taxonomy" id="261697"/>
    <lineage>
        <taxon>Eukaryota</taxon>
        <taxon>Fungi</taxon>
        <taxon>Dikarya</taxon>
        <taxon>Ascomycota</taxon>
        <taxon>Pezizomycotina</taxon>
        <taxon>Sordariomycetes</taxon>
        <taxon>Sordariomycetidae</taxon>
        <taxon>Sordariales</taxon>
        <taxon>Naviculisporaceae</taxon>
        <taxon>Rhypophila</taxon>
    </lineage>
</organism>
<dbReference type="EMBL" id="MU858465">
    <property type="protein sequence ID" value="KAK4206232.1"/>
    <property type="molecule type" value="Genomic_DNA"/>
</dbReference>
<gene>
    <name evidence="3" type="ORF">QBC37DRAFT_435250</name>
</gene>
<protein>
    <submittedName>
        <fullName evidence="3">Uncharacterized protein</fullName>
    </submittedName>
</protein>
<evidence type="ECO:0000256" key="1">
    <source>
        <dbReference type="SAM" id="MobiDB-lite"/>
    </source>
</evidence>
<evidence type="ECO:0000313" key="4">
    <source>
        <dbReference type="Proteomes" id="UP001301769"/>
    </source>
</evidence>
<proteinExistence type="predicted"/>